<reference evidence="5 6" key="1">
    <citation type="submission" date="2019-02" db="EMBL/GenBank/DDBJ databases">
        <title>Genomic Encyclopedia of Type Strains, Phase IV (KMG-IV): sequencing the most valuable type-strain genomes for metagenomic binning, comparative biology and taxonomic classification.</title>
        <authorList>
            <person name="Goeker M."/>
        </authorList>
    </citation>
    <scope>NUCLEOTIDE SEQUENCE [LARGE SCALE GENOMIC DNA]</scope>
    <source>
        <strain evidence="5 6">DSM 101727</strain>
    </source>
</reference>
<evidence type="ECO:0000313" key="5">
    <source>
        <dbReference type="EMBL" id="RZS32656.1"/>
    </source>
</evidence>
<dbReference type="EMBL" id="SGWQ01000011">
    <property type="protein sequence ID" value="RZS32656.1"/>
    <property type="molecule type" value="Genomic_DNA"/>
</dbReference>
<sequence length="323" mass="34973">MRLQNGPRHFRLSRAEVAAALTAMTLKPLAAVVPSNRAGILFSRRLVATSLRLAGPPLPNSRIEPVDPRHGVRGEWVRGPEVTREDAVVLYIHGSGYALCSARTHRGLTTRMSAGTGLPVFACDYRLAPRHRFPSAADDVRAAYDQLVEQGHHRILLAGDSAGGHLAVDLTLQLLRERRVPPAGLALFSPLYDVTLTLAAARERMRPDPMVTAAAARRLIGLYTRDADPASPRLRLSFAGVTDFPPTLIQAGGREMLATDAVELARALRRAGSDCELDVVPGQMHVFQALPKVTPHARPAMERACAFLTARVPARPAIVQEAS</sequence>
<organism evidence="5 6">
    <name type="scientific">Herbihabitans rhizosphaerae</name>
    <dbReference type="NCBI Taxonomy" id="1872711"/>
    <lineage>
        <taxon>Bacteria</taxon>
        <taxon>Bacillati</taxon>
        <taxon>Actinomycetota</taxon>
        <taxon>Actinomycetes</taxon>
        <taxon>Pseudonocardiales</taxon>
        <taxon>Pseudonocardiaceae</taxon>
        <taxon>Herbihabitans</taxon>
    </lineage>
</organism>
<comment type="similarity">
    <text evidence="1">Belongs to the 'GDXG' lipolytic enzyme family.</text>
</comment>
<dbReference type="GO" id="GO:0004806">
    <property type="term" value="F:triacylglycerol lipase activity"/>
    <property type="evidence" value="ECO:0007669"/>
    <property type="project" value="TreeGrafter"/>
</dbReference>
<dbReference type="Pfam" id="PF07859">
    <property type="entry name" value="Abhydrolase_3"/>
    <property type="match status" value="1"/>
</dbReference>
<evidence type="ECO:0000256" key="1">
    <source>
        <dbReference type="ARBA" id="ARBA00010515"/>
    </source>
</evidence>
<evidence type="ECO:0000256" key="2">
    <source>
        <dbReference type="ARBA" id="ARBA00022801"/>
    </source>
</evidence>
<dbReference type="Gene3D" id="3.40.50.1820">
    <property type="entry name" value="alpha/beta hydrolase"/>
    <property type="match status" value="1"/>
</dbReference>
<evidence type="ECO:0000313" key="6">
    <source>
        <dbReference type="Proteomes" id="UP000294257"/>
    </source>
</evidence>
<proteinExistence type="inferred from homology"/>
<evidence type="ECO:0000256" key="3">
    <source>
        <dbReference type="PROSITE-ProRule" id="PRU10038"/>
    </source>
</evidence>
<feature type="active site" evidence="3">
    <location>
        <position position="161"/>
    </location>
</feature>
<dbReference type="InterPro" id="IPR050300">
    <property type="entry name" value="GDXG_lipolytic_enzyme"/>
</dbReference>
<dbReference type="AlphaFoldDB" id="A0A4Q7KGF9"/>
<dbReference type="InterPro" id="IPR013094">
    <property type="entry name" value="AB_hydrolase_3"/>
</dbReference>
<protein>
    <submittedName>
        <fullName evidence="5">Acetyl esterase/lipase</fullName>
    </submittedName>
</protein>
<accession>A0A4Q7KGF9</accession>
<comment type="caution">
    <text evidence="5">The sequence shown here is derived from an EMBL/GenBank/DDBJ whole genome shotgun (WGS) entry which is preliminary data.</text>
</comment>
<dbReference type="PANTHER" id="PTHR48081">
    <property type="entry name" value="AB HYDROLASE SUPERFAMILY PROTEIN C4A8.06C"/>
    <property type="match status" value="1"/>
</dbReference>
<keyword evidence="2" id="KW-0378">Hydrolase</keyword>
<dbReference type="RefSeq" id="WP_130347602.1">
    <property type="nucleotide sequence ID" value="NZ_SGWQ01000011.1"/>
</dbReference>
<dbReference type="Proteomes" id="UP000294257">
    <property type="component" value="Unassembled WGS sequence"/>
</dbReference>
<dbReference type="InterPro" id="IPR029058">
    <property type="entry name" value="AB_hydrolase_fold"/>
</dbReference>
<dbReference type="PANTHER" id="PTHR48081:SF30">
    <property type="entry name" value="ACETYL-HYDROLASE LIPR-RELATED"/>
    <property type="match status" value="1"/>
</dbReference>
<feature type="domain" description="Alpha/beta hydrolase fold-3" evidence="4">
    <location>
        <begin position="89"/>
        <end position="288"/>
    </location>
</feature>
<dbReference type="InterPro" id="IPR033140">
    <property type="entry name" value="Lipase_GDXG_put_SER_AS"/>
</dbReference>
<dbReference type="PROSITE" id="PS01174">
    <property type="entry name" value="LIPASE_GDXG_SER"/>
    <property type="match status" value="1"/>
</dbReference>
<dbReference type="OrthoDB" id="128186at2"/>
<dbReference type="SUPFAM" id="SSF53474">
    <property type="entry name" value="alpha/beta-Hydrolases"/>
    <property type="match status" value="1"/>
</dbReference>
<name>A0A4Q7KGF9_9PSEU</name>
<evidence type="ECO:0000259" key="4">
    <source>
        <dbReference type="Pfam" id="PF07859"/>
    </source>
</evidence>
<keyword evidence="6" id="KW-1185">Reference proteome</keyword>
<gene>
    <name evidence="5" type="ORF">EV193_11132</name>
</gene>